<feature type="domain" description="Tag1-like fifth Ig-like" evidence="5">
    <location>
        <begin position="749"/>
        <end position="857"/>
    </location>
</feature>
<dbReference type="KEGG" id="act:ACLA_046520"/>
<dbReference type="GO" id="GO:0000329">
    <property type="term" value="C:fungal-type vacuole membrane"/>
    <property type="evidence" value="ECO:0007669"/>
    <property type="project" value="InterPro"/>
</dbReference>
<keyword evidence="7" id="KW-1185">Reference proteome</keyword>
<evidence type="ECO:0000313" key="7">
    <source>
        <dbReference type="Proteomes" id="UP000006701"/>
    </source>
</evidence>
<dbReference type="eggNOG" id="ENOG502QZVV">
    <property type="taxonomic scope" value="Eukaryota"/>
</dbReference>
<dbReference type="InterPro" id="IPR059066">
    <property type="entry name" value="Ig_Tag1-like_5th"/>
</dbReference>
<dbReference type="PANTHER" id="PTHR35895:SF3">
    <property type="entry name" value="PRE-RRNA PROCESSING PROTEIN"/>
    <property type="match status" value="1"/>
</dbReference>
<dbReference type="RefSeq" id="XP_001271612.1">
    <property type="nucleotide sequence ID" value="XM_001271611.1"/>
</dbReference>
<evidence type="ECO:0000313" key="6">
    <source>
        <dbReference type="EMBL" id="EAW10186.1"/>
    </source>
</evidence>
<evidence type="ECO:0000256" key="1">
    <source>
        <dbReference type="SAM" id="MobiDB-lite"/>
    </source>
</evidence>
<keyword evidence="2" id="KW-0472">Membrane</keyword>
<feature type="domain" description="Tag1-like fourth Ig-like" evidence="4">
    <location>
        <begin position="605"/>
        <end position="720"/>
    </location>
</feature>
<dbReference type="Pfam" id="PF22786">
    <property type="entry name" value="Tag1_C"/>
    <property type="match status" value="1"/>
</dbReference>
<feature type="transmembrane region" description="Helical" evidence="2">
    <location>
        <begin position="93"/>
        <end position="115"/>
    </location>
</feature>
<evidence type="ECO:0000259" key="3">
    <source>
        <dbReference type="Pfam" id="PF22786"/>
    </source>
</evidence>
<proteinExistence type="predicted"/>
<dbReference type="Pfam" id="PF26153">
    <property type="entry name" value="LEA-2L_5"/>
    <property type="match status" value="1"/>
</dbReference>
<reference evidence="6 7" key="1">
    <citation type="journal article" date="2008" name="PLoS Genet.">
        <title>Genomic islands in the pathogenic filamentous fungus Aspergillus fumigatus.</title>
        <authorList>
            <person name="Fedorova N.D."/>
            <person name="Khaldi N."/>
            <person name="Joardar V.S."/>
            <person name="Maiti R."/>
            <person name="Amedeo P."/>
            <person name="Anderson M.J."/>
            <person name="Crabtree J."/>
            <person name="Silva J.C."/>
            <person name="Badger J.H."/>
            <person name="Albarraq A."/>
            <person name="Angiuoli S."/>
            <person name="Bussey H."/>
            <person name="Bowyer P."/>
            <person name="Cotty P.J."/>
            <person name="Dyer P.S."/>
            <person name="Egan A."/>
            <person name="Galens K."/>
            <person name="Fraser-Liggett C.M."/>
            <person name="Haas B.J."/>
            <person name="Inman J.M."/>
            <person name="Kent R."/>
            <person name="Lemieux S."/>
            <person name="Malavazi I."/>
            <person name="Orvis J."/>
            <person name="Roemer T."/>
            <person name="Ronning C.M."/>
            <person name="Sundaram J.P."/>
            <person name="Sutton G."/>
            <person name="Turner G."/>
            <person name="Venter J.C."/>
            <person name="White O.R."/>
            <person name="Whitty B.R."/>
            <person name="Youngman P."/>
            <person name="Wolfe K.H."/>
            <person name="Goldman G.H."/>
            <person name="Wortman J.R."/>
            <person name="Jiang B."/>
            <person name="Denning D.W."/>
            <person name="Nierman W.C."/>
        </authorList>
    </citation>
    <scope>NUCLEOTIDE SEQUENCE [LARGE SCALE GENOMIC DNA]</scope>
    <source>
        <strain evidence="7">ATCC 1007 / CBS 513.65 / DSM 816 / NCTC 3887 / NRRL 1</strain>
    </source>
</reference>
<dbReference type="InterPro" id="IPR055011">
    <property type="entry name" value="Tag1_C"/>
</dbReference>
<dbReference type="GeneID" id="4704284"/>
<name>A1CH31_ASPCL</name>
<evidence type="ECO:0008006" key="8">
    <source>
        <dbReference type="Google" id="ProtNLM"/>
    </source>
</evidence>
<dbReference type="OrthoDB" id="5596576at2759"/>
<feature type="domain" description="Tag1 C-terminal" evidence="3">
    <location>
        <begin position="482"/>
        <end position="594"/>
    </location>
</feature>
<organism evidence="6 7">
    <name type="scientific">Aspergillus clavatus (strain ATCC 1007 / CBS 513.65 / DSM 816 / NCTC 3887 / NRRL 1 / QM 1276 / 107)</name>
    <dbReference type="NCBI Taxonomy" id="344612"/>
    <lineage>
        <taxon>Eukaryota</taxon>
        <taxon>Fungi</taxon>
        <taxon>Dikarya</taxon>
        <taxon>Ascomycota</taxon>
        <taxon>Pezizomycotina</taxon>
        <taxon>Eurotiomycetes</taxon>
        <taxon>Eurotiomycetidae</taxon>
        <taxon>Eurotiales</taxon>
        <taxon>Aspergillaceae</taxon>
        <taxon>Aspergillus</taxon>
        <taxon>Aspergillus subgen. Fumigati</taxon>
    </lineage>
</organism>
<keyword evidence="2" id="KW-1133">Transmembrane helix</keyword>
<evidence type="ECO:0000259" key="4">
    <source>
        <dbReference type="Pfam" id="PF26150"/>
    </source>
</evidence>
<evidence type="ECO:0000256" key="2">
    <source>
        <dbReference type="SAM" id="Phobius"/>
    </source>
</evidence>
<dbReference type="Pfam" id="PF26150">
    <property type="entry name" value="LEA-2_4"/>
    <property type="match status" value="1"/>
</dbReference>
<accession>A1CH31</accession>
<dbReference type="EMBL" id="DS027054">
    <property type="protein sequence ID" value="EAW10186.1"/>
    <property type="molecule type" value="Genomic_DNA"/>
</dbReference>
<dbReference type="HOGENOM" id="CLU_006918_0_0_1"/>
<dbReference type="Proteomes" id="UP000006701">
    <property type="component" value="Unassembled WGS sequence"/>
</dbReference>
<evidence type="ECO:0000259" key="5">
    <source>
        <dbReference type="Pfam" id="PF26153"/>
    </source>
</evidence>
<dbReference type="PANTHER" id="PTHR35895">
    <property type="entry name" value="CHROMOSOME 16, WHOLE GENOME SHOTGUN SEQUENCE"/>
    <property type="match status" value="1"/>
</dbReference>
<dbReference type="VEuPathDB" id="FungiDB:ACLA_046520"/>
<dbReference type="OMA" id="HYNITKL"/>
<protein>
    <recommendedName>
        <fullName evidence="8">Pre-rRNA processing protein</fullName>
    </recommendedName>
</protein>
<feature type="region of interest" description="Disordered" evidence="1">
    <location>
        <begin position="1"/>
        <end position="47"/>
    </location>
</feature>
<feature type="compositionally biased region" description="Low complexity" evidence="1">
    <location>
        <begin position="18"/>
        <end position="32"/>
    </location>
</feature>
<sequence length="872" mass="94127">MADEESRPLLHVNTMSPSSNQPHSPGVSSSSPVAQPDRSFELSSESTPLLARRDADGLVAYGTEPEAASELSAQSETSTFHSYYKELGSRIRWPIICALVTLSAIISILVFAFFAPAAVKEYAKEAAVFHPTEISIDSATADGLRTRVQGEFVLDANRVQKQPVRTLGRLVTWIGREVETGQSEVQVYLPEYGNILVGTAYIPSIKFNIRNGHTNNVDFLADLTAGDIQGIRAVAGDWLEGRLGQLRVKGRATVHLKSGLFGLGEQTLSDSVTFEDKDFPTLPDVKISRLNVYDVDSPDSHGALAFDVSLSALIDSPLSLTVPPLGFELLVPNCSPGDPHISVASAATKEIQIVPDHSTALDVAGLMQGLSDELTTACPGRKDSPLDFLVKSYMNGLETTVYVRGADDPTLGSPPWMVDILKSITVPLPFTGRALDNLIKNYTMSDVHFSLPNPFAEPDSEESQPRISALVKVLIALPEQINLRIDIPHIRADADVFYHGNKLGIMKIPKWQPAHASYVNDTDGSPALSVEFAMKNVPLHVTDEDVLTEILQSLVFEGKPIDLHVVAAVDAEVSTGLGQFAVRGIPAEGTVTVNPPYSGSFDQLQPNLESLEIGRTTETSMLVRTRVNATNPTEYAVSVPYTDFVMLYNGTQVAHITARDVLLDPKADSVIHVDFLWNPSEGGSGGLNAGREFLSKCASGANITVTVQGHERTIPALPKLGRALSRLRFEFQLPKLTIPGSPKPPGGGDGETKFIQEATMHLLSSTAEFTLFSPLPKTLIEITSVEANAYYMGQEEVGSIDYAIPFQVPPGISTTPRLPVEMNLGSIGYDALRRALGGALELDAVATVCIRVGQYKAIIDYQGNGLRANVKL</sequence>
<dbReference type="InterPro" id="IPR059065">
    <property type="entry name" value="Ig_Tag1-like_4th"/>
</dbReference>
<dbReference type="Pfam" id="PF26174">
    <property type="entry name" value="LEA-2_1"/>
    <property type="match status" value="1"/>
</dbReference>
<keyword evidence="2" id="KW-0812">Transmembrane</keyword>
<dbReference type="AlphaFoldDB" id="A1CH31"/>
<dbReference type="InterPro" id="IPR046368">
    <property type="entry name" value="Tag1"/>
</dbReference>
<gene>
    <name evidence="6" type="ORF">ACLA_046520</name>
</gene>